<name>A0A937K302_9BACT</name>
<keyword evidence="2" id="KW-1185">Reference proteome</keyword>
<proteinExistence type="predicted"/>
<dbReference type="EMBL" id="JAESIY010000012">
    <property type="protein sequence ID" value="MBL3658422.1"/>
    <property type="molecule type" value="Genomic_DNA"/>
</dbReference>
<sequence length="96" mass="11183">MSLIKQFIVQVGIRKKLAELALPSLGSNGGYDPKQIVESFWLSIWMEFMQETFKPAYARQKVVFIRADSSFTPKTSCYIWKKNTLITLWLYICILN</sequence>
<gene>
    <name evidence="1" type="ORF">JL102_19880</name>
</gene>
<protein>
    <submittedName>
        <fullName evidence="1">Uncharacterized protein</fullName>
    </submittedName>
</protein>
<dbReference type="AlphaFoldDB" id="A0A937K302"/>
<dbReference type="Proteomes" id="UP000659388">
    <property type="component" value="Unassembled WGS sequence"/>
</dbReference>
<organism evidence="1 2">
    <name type="scientific">Fulvivirga sediminis</name>
    <dbReference type="NCBI Taxonomy" id="2803949"/>
    <lineage>
        <taxon>Bacteria</taxon>
        <taxon>Pseudomonadati</taxon>
        <taxon>Bacteroidota</taxon>
        <taxon>Cytophagia</taxon>
        <taxon>Cytophagales</taxon>
        <taxon>Fulvivirgaceae</taxon>
        <taxon>Fulvivirga</taxon>
    </lineage>
</organism>
<comment type="caution">
    <text evidence="1">The sequence shown here is derived from an EMBL/GenBank/DDBJ whole genome shotgun (WGS) entry which is preliminary data.</text>
</comment>
<reference evidence="1" key="1">
    <citation type="submission" date="2021-01" db="EMBL/GenBank/DDBJ databases">
        <title>Fulvivirga kasyanovii gen. nov., sp nov., a novel member of the phylum Bacteroidetes isolated from seawater in a mussel farm.</title>
        <authorList>
            <person name="Zhao L.-H."/>
            <person name="Wang Z.-J."/>
        </authorList>
    </citation>
    <scope>NUCLEOTIDE SEQUENCE</scope>
    <source>
        <strain evidence="1">2943</strain>
    </source>
</reference>
<accession>A0A937K302</accession>
<evidence type="ECO:0000313" key="1">
    <source>
        <dbReference type="EMBL" id="MBL3658422.1"/>
    </source>
</evidence>
<evidence type="ECO:0000313" key="2">
    <source>
        <dbReference type="Proteomes" id="UP000659388"/>
    </source>
</evidence>
<dbReference type="RefSeq" id="WP_202246214.1">
    <property type="nucleotide sequence ID" value="NZ_JAESIY010000012.1"/>
</dbReference>